<proteinExistence type="predicted"/>
<dbReference type="RefSeq" id="WP_119349777.1">
    <property type="nucleotide sequence ID" value="NZ_JBFHKJ010000147.1"/>
</dbReference>
<dbReference type="EMBL" id="QWET01000006">
    <property type="protein sequence ID" value="RIH65396.1"/>
    <property type="molecule type" value="Genomic_DNA"/>
</dbReference>
<protein>
    <submittedName>
        <fullName evidence="1">Uncharacterized protein</fullName>
    </submittedName>
</protein>
<comment type="caution">
    <text evidence="1">The sequence shown here is derived from an EMBL/GenBank/DDBJ whole genome shotgun (WGS) entry which is preliminary data.</text>
</comment>
<dbReference type="AlphaFoldDB" id="A0A399D1Q8"/>
<keyword evidence="2" id="KW-1185">Reference proteome</keyword>
<gene>
    <name evidence="1" type="ORF">D1164_09725</name>
</gene>
<organism evidence="1 2">
    <name type="scientific">Mariniphaga sediminis</name>
    <dbReference type="NCBI Taxonomy" id="1628158"/>
    <lineage>
        <taxon>Bacteria</taxon>
        <taxon>Pseudomonadati</taxon>
        <taxon>Bacteroidota</taxon>
        <taxon>Bacteroidia</taxon>
        <taxon>Marinilabiliales</taxon>
        <taxon>Prolixibacteraceae</taxon>
        <taxon>Mariniphaga</taxon>
    </lineage>
</organism>
<evidence type="ECO:0000313" key="2">
    <source>
        <dbReference type="Proteomes" id="UP000266441"/>
    </source>
</evidence>
<name>A0A399D1Q8_9BACT</name>
<reference evidence="1 2" key="1">
    <citation type="journal article" date="2015" name="Int. J. Syst. Evol. Microbiol.">
        <title>Mariniphaga sediminis sp. nov., isolated from coastal sediment.</title>
        <authorList>
            <person name="Wang F.Q."/>
            <person name="Shen Q.Y."/>
            <person name="Chen G.J."/>
            <person name="Du Z.J."/>
        </authorList>
    </citation>
    <scope>NUCLEOTIDE SEQUENCE [LARGE SCALE GENOMIC DNA]</scope>
    <source>
        <strain evidence="1 2">SY21</strain>
    </source>
</reference>
<sequence length="78" mass="9258">MENLKEIVRGTTARLSHACEGKLFYQIQTKKHLYQLEINSMDKDWTATYLFPEFKSITLMRWIRKGKESEDGSFIQLN</sequence>
<evidence type="ECO:0000313" key="1">
    <source>
        <dbReference type="EMBL" id="RIH65396.1"/>
    </source>
</evidence>
<dbReference type="Proteomes" id="UP000266441">
    <property type="component" value="Unassembled WGS sequence"/>
</dbReference>
<accession>A0A399D1Q8</accession>